<dbReference type="PANTHER" id="PTHR31964">
    <property type="entry name" value="ADENINE NUCLEOTIDE ALPHA HYDROLASES-LIKE SUPERFAMILY PROTEIN"/>
    <property type="match status" value="1"/>
</dbReference>
<dbReference type="SUPFAM" id="SSF52402">
    <property type="entry name" value="Adenine nucleotide alpha hydrolases-like"/>
    <property type="match status" value="1"/>
</dbReference>
<protein>
    <submittedName>
        <fullName evidence="3">Os11g0621825 protein</fullName>
    </submittedName>
</protein>
<dbReference type="PaxDb" id="39947-A0A0P0Y4W2"/>
<evidence type="ECO:0000259" key="2">
    <source>
        <dbReference type="Pfam" id="PF00582"/>
    </source>
</evidence>
<dbReference type="InParanoid" id="A0A0P0Y4W2"/>
<dbReference type="AlphaFoldDB" id="A0A0P0Y4W2"/>
<evidence type="ECO:0000313" key="4">
    <source>
        <dbReference type="Proteomes" id="UP000059680"/>
    </source>
</evidence>
<proteinExistence type="predicted"/>
<dbReference type="Pfam" id="PF00582">
    <property type="entry name" value="Usp"/>
    <property type="match status" value="1"/>
</dbReference>
<evidence type="ECO:0000313" key="3">
    <source>
        <dbReference type="EMBL" id="BAT14911.1"/>
    </source>
</evidence>
<name>A0A0P0Y4W2_ORYSJ</name>
<reference evidence="3 4" key="2">
    <citation type="journal article" date="2013" name="Plant Cell Physiol.">
        <title>Rice Annotation Project Database (RAP-DB): an integrative and interactive database for rice genomics.</title>
        <authorList>
            <person name="Sakai H."/>
            <person name="Lee S.S."/>
            <person name="Tanaka T."/>
            <person name="Numa H."/>
            <person name="Kim J."/>
            <person name="Kawahara Y."/>
            <person name="Wakimoto H."/>
            <person name="Yang C.C."/>
            <person name="Iwamoto M."/>
            <person name="Abe T."/>
            <person name="Yamada Y."/>
            <person name="Muto A."/>
            <person name="Inokuchi H."/>
            <person name="Ikemura T."/>
            <person name="Matsumoto T."/>
            <person name="Sasaki T."/>
            <person name="Itoh T."/>
        </authorList>
    </citation>
    <scope>NUCLEOTIDE SEQUENCE [LARGE SCALE GENOMIC DNA]</scope>
    <source>
        <strain evidence="4">cv. Nipponbare</strain>
    </source>
</reference>
<keyword evidence="4" id="KW-1185">Reference proteome</keyword>
<feature type="domain" description="UspA" evidence="2">
    <location>
        <begin position="1"/>
        <end position="32"/>
    </location>
</feature>
<accession>A0A0P0Y4W2</accession>
<sequence length="96" mass="10465">MGSHGYGLFKRALLGRVSDYCVRNASCPVLIVNNLYIERGGDADGREDDELDDGEGKQQKTAAHSAAVPPATSPHRGCCSRTRRRSRSLLTPQPPR</sequence>
<dbReference type="InterPro" id="IPR006016">
    <property type="entry name" value="UspA"/>
</dbReference>
<dbReference type="PANTHER" id="PTHR31964:SF126">
    <property type="entry name" value="ADENINE NUCLEOTIDE ALPHA HYDROLASES-LIKE SUPERFAMILY PROTEIN"/>
    <property type="match status" value="1"/>
</dbReference>
<evidence type="ECO:0000256" key="1">
    <source>
        <dbReference type="SAM" id="MobiDB-lite"/>
    </source>
</evidence>
<feature type="region of interest" description="Disordered" evidence="1">
    <location>
        <begin position="41"/>
        <end position="96"/>
    </location>
</feature>
<dbReference type="InterPro" id="IPR014729">
    <property type="entry name" value="Rossmann-like_a/b/a_fold"/>
</dbReference>
<dbReference type="Gramene" id="Os11t0621825-00">
    <property type="protein sequence ID" value="Os11t0621825-00"/>
    <property type="gene ID" value="Os11g0621825"/>
</dbReference>
<dbReference type="EMBL" id="AP014967">
    <property type="protein sequence ID" value="BAT14911.1"/>
    <property type="molecule type" value="Genomic_DNA"/>
</dbReference>
<dbReference type="FunCoup" id="A0A0P0Y4W2">
    <property type="interactions" value="3"/>
</dbReference>
<reference evidence="3 4" key="3">
    <citation type="journal article" date="2013" name="Rice">
        <title>Improvement of the Oryza sativa Nipponbare reference genome using next generation sequence and optical map data.</title>
        <authorList>
            <person name="Kawahara Y."/>
            <person name="de la Bastide M."/>
            <person name="Hamilton J.P."/>
            <person name="Kanamori H."/>
            <person name="McCombie W.R."/>
            <person name="Ouyang S."/>
            <person name="Schwartz D.C."/>
            <person name="Tanaka T."/>
            <person name="Wu J."/>
            <person name="Zhou S."/>
            <person name="Childs K.L."/>
            <person name="Davidson R.M."/>
            <person name="Lin H."/>
            <person name="Quesada-Ocampo L."/>
            <person name="Vaillancourt B."/>
            <person name="Sakai H."/>
            <person name="Lee S.S."/>
            <person name="Kim J."/>
            <person name="Numa H."/>
            <person name="Itoh T."/>
            <person name="Buell C.R."/>
            <person name="Matsumoto T."/>
        </authorList>
    </citation>
    <scope>NUCLEOTIDE SEQUENCE [LARGE SCALE GENOMIC DNA]</scope>
    <source>
        <strain evidence="4">cv. Nipponbare</strain>
    </source>
</reference>
<organism evidence="3 4">
    <name type="scientific">Oryza sativa subsp. japonica</name>
    <name type="common">Rice</name>
    <dbReference type="NCBI Taxonomy" id="39947"/>
    <lineage>
        <taxon>Eukaryota</taxon>
        <taxon>Viridiplantae</taxon>
        <taxon>Streptophyta</taxon>
        <taxon>Embryophyta</taxon>
        <taxon>Tracheophyta</taxon>
        <taxon>Spermatophyta</taxon>
        <taxon>Magnoliopsida</taxon>
        <taxon>Liliopsida</taxon>
        <taxon>Poales</taxon>
        <taxon>Poaceae</taxon>
        <taxon>BOP clade</taxon>
        <taxon>Oryzoideae</taxon>
        <taxon>Oryzeae</taxon>
        <taxon>Oryzinae</taxon>
        <taxon>Oryza</taxon>
        <taxon>Oryza sativa</taxon>
    </lineage>
</organism>
<dbReference type="Gene3D" id="3.40.50.620">
    <property type="entry name" value="HUPs"/>
    <property type="match status" value="1"/>
</dbReference>
<reference evidence="4" key="1">
    <citation type="journal article" date="2005" name="Nature">
        <title>The map-based sequence of the rice genome.</title>
        <authorList>
            <consortium name="International rice genome sequencing project (IRGSP)"/>
            <person name="Matsumoto T."/>
            <person name="Wu J."/>
            <person name="Kanamori H."/>
            <person name="Katayose Y."/>
            <person name="Fujisawa M."/>
            <person name="Namiki N."/>
            <person name="Mizuno H."/>
            <person name="Yamamoto K."/>
            <person name="Antonio B.A."/>
            <person name="Baba T."/>
            <person name="Sakata K."/>
            <person name="Nagamura Y."/>
            <person name="Aoki H."/>
            <person name="Arikawa K."/>
            <person name="Arita K."/>
            <person name="Bito T."/>
            <person name="Chiden Y."/>
            <person name="Fujitsuka N."/>
            <person name="Fukunaka R."/>
            <person name="Hamada M."/>
            <person name="Harada C."/>
            <person name="Hayashi A."/>
            <person name="Hijishita S."/>
            <person name="Honda M."/>
            <person name="Hosokawa S."/>
            <person name="Ichikawa Y."/>
            <person name="Idonuma A."/>
            <person name="Iijima M."/>
            <person name="Ikeda M."/>
            <person name="Ikeno M."/>
            <person name="Ito K."/>
            <person name="Ito S."/>
            <person name="Ito T."/>
            <person name="Ito Y."/>
            <person name="Ito Y."/>
            <person name="Iwabuchi A."/>
            <person name="Kamiya K."/>
            <person name="Karasawa W."/>
            <person name="Kurita K."/>
            <person name="Katagiri S."/>
            <person name="Kikuta A."/>
            <person name="Kobayashi H."/>
            <person name="Kobayashi N."/>
            <person name="Machita K."/>
            <person name="Maehara T."/>
            <person name="Masukawa M."/>
            <person name="Mizubayashi T."/>
            <person name="Mukai Y."/>
            <person name="Nagasaki H."/>
            <person name="Nagata Y."/>
            <person name="Naito S."/>
            <person name="Nakashima M."/>
            <person name="Nakama Y."/>
            <person name="Nakamichi Y."/>
            <person name="Nakamura M."/>
            <person name="Meguro A."/>
            <person name="Negishi M."/>
            <person name="Ohta I."/>
            <person name="Ohta T."/>
            <person name="Okamoto M."/>
            <person name="Ono N."/>
            <person name="Saji S."/>
            <person name="Sakaguchi M."/>
            <person name="Sakai K."/>
            <person name="Shibata M."/>
            <person name="Shimokawa T."/>
            <person name="Song J."/>
            <person name="Takazaki Y."/>
            <person name="Terasawa K."/>
            <person name="Tsugane M."/>
            <person name="Tsuji K."/>
            <person name="Ueda S."/>
            <person name="Waki K."/>
            <person name="Yamagata H."/>
            <person name="Yamamoto M."/>
            <person name="Yamamoto S."/>
            <person name="Yamane H."/>
            <person name="Yoshiki S."/>
            <person name="Yoshihara R."/>
            <person name="Yukawa K."/>
            <person name="Zhong H."/>
            <person name="Yano M."/>
            <person name="Yuan Q."/>
            <person name="Ouyang S."/>
            <person name="Liu J."/>
            <person name="Jones K.M."/>
            <person name="Gansberger K."/>
            <person name="Moffat K."/>
            <person name="Hill J."/>
            <person name="Bera J."/>
            <person name="Fadrosh D."/>
            <person name="Jin S."/>
            <person name="Johri S."/>
            <person name="Kim M."/>
            <person name="Overton L."/>
            <person name="Reardon M."/>
            <person name="Tsitrin T."/>
            <person name="Vuong H."/>
            <person name="Weaver B."/>
            <person name="Ciecko A."/>
            <person name="Tallon L."/>
            <person name="Jackson J."/>
            <person name="Pai G."/>
            <person name="Aken S.V."/>
            <person name="Utterback T."/>
            <person name="Reidmuller S."/>
            <person name="Feldblyum T."/>
            <person name="Hsiao J."/>
            <person name="Zismann V."/>
            <person name="Iobst S."/>
            <person name="de Vazeille A.R."/>
            <person name="Buell C.R."/>
            <person name="Ying K."/>
            <person name="Li Y."/>
            <person name="Lu T."/>
            <person name="Huang Y."/>
            <person name="Zhao Q."/>
            <person name="Feng Q."/>
            <person name="Zhang L."/>
            <person name="Zhu J."/>
            <person name="Weng Q."/>
            <person name="Mu J."/>
            <person name="Lu Y."/>
            <person name="Fan D."/>
            <person name="Liu Y."/>
            <person name="Guan J."/>
            <person name="Zhang Y."/>
            <person name="Yu S."/>
            <person name="Liu X."/>
            <person name="Zhang Y."/>
            <person name="Hong G."/>
            <person name="Han B."/>
            <person name="Choisne N."/>
            <person name="Demange N."/>
            <person name="Orjeda G."/>
            <person name="Samain S."/>
            <person name="Cattolico L."/>
            <person name="Pelletier E."/>
            <person name="Couloux A."/>
            <person name="Segurens B."/>
            <person name="Wincker P."/>
            <person name="D'Hont A."/>
            <person name="Scarpelli C."/>
            <person name="Weissenbach J."/>
            <person name="Salanoubat M."/>
            <person name="Quetier F."/>
            <person name="Yu Y."/>
            <person name="Kim H.R."/>
            <person name="Rambo T."/>
            <person name="Currie J."/>
            <person name="Collura K."/>
            <person name="Luo M."/>
            <person name="Yang T."/>
            <person name="Ammiraju J.S.S."/>
            <person name="Engler F."/>
            <person name="Soderlund C."/>
            <person name="Wing R.A."/>
            <person name="Palmer L.E."/>
            <person name="de la Bastide M."/>
            <person name="Spiegel L."/>
            <person name="Nascimento L."/>
            <person name="Zutavern T."/>
            <person name="O'Shaughnessy A."/>
            <person name="Dike S."/>
            <person name="Dedhia N."/>
            <person name="Preston R."/>
            <person name="Balija V."/>
            <person name="McCombie W.R."/>
            <person name="Chow T."/>
            <person name="Chen H."/>
            <person name="Chung M."/>
            <person name="Chen C."/>
            <person name="Shaw J."/>
            <person name="Wu H."/>
            <person name="Hsiao K."/>
            <person name="Chao Y."/>
            <person name="Chu M."/>
            <person name="Cheng C."/>
            <person name="Hour A."/>
            <person name="Lee P."/>
            <person name="Lin S."/>
            <person name="Lin Y."/>
            <person name="Liou J."/>
            <person name="Liu S."/>
            <person name="Hsing Y."/>
            <person name="Raghuvanshi S."/>
            <person name="Mohanty A."/>
            <person name="Bharti A.K."/>
            <person name="Gaur A."/>
            <person name="Gupta V."/>
            <person name="Kumar D."/>
            <person name="Ravi V."/>
            <person name="Vij S."/>
            <person name="Kapur A."/>
            <person name="Khurana P."/>
            <person name="Khurana P."/>
            <person name="Khurana J.P."/>
            <person name="Tyagi A.K."/>
            <person name="Gaikwad K."/>
            <person name="Singh A."/>
            <person name="Dalal V."/>
            <person name="Srivastava S."/>
            <person name="Dixit A."/>
            <person name="Pal A.K."/>
            <person name="Ghazi I.A."/>
            <person name="Yadav M."/>
            <person name="Pandit A."/>
            <person name="Bhargava A."/>
            <person name="Sureshbabu K."/>
            <person name="Batra K."/>
            <person name="Sharma T.R."/>
            <person name="Mohapatra T."/>
            <person name="Singh N.K."/>
            <person name="Messing J."/>
            <person name="Nelson A.B."/>
            <person name="Fuks G."/>
            <person name="Kavchok S."/>
            <person name="Keizer G."/>
            <person name="Linton E."/>
            <person name="Llaca V."/>
            <person name="Song R."/>
            <person name="Tanyolac B."/>
            <person name="Young S."/>
            <person name="Ho-Il K."/>
            <person name="Hahn J.H."/>
            <person name="Sangsakoo G."/>
            <person name="Vanavichit A."/>
            <person name="de Mattos Luiz.A.T."/>
            <person name="Zimmer P.D."/>
            <person name="Malone G."/>
            <person name="Dellagostin O."/>
            <person name="de Oliveira A.C."/>
            <person name="Bevan M."/>
            <person name="Bancroft I."/>
            <person name="Minx P."/>
            <person name="Cordum H."/>
            <person name="Wilson R."/>
            <person name="Cheng Z."/>
            <person name="Jin W."/>
            <person name="Jiang J."/>
            <person name="Leong S.A."/>
            <person name="Iwama H."/>
            <person name="Gojobori T."/>
            <person name="Itoh T."/>
            <person name="Niimura Y."/>
            <person name="Fujii Y."/>
            <person name="Habara T."/>
            <person name="Sakai H."/>
            <person name="Sato Y."/>
            <person name="Wilson G."/>
            <person name="Kumar K."/>
            <person name="McCouch S."/>
            <person name="Juretic N."/>
            <person name="Hoen D."/>
            <person name="Wright S."/>
            <person name="Bruskiewich R."/>
            <person name="Bureau T."/>
            <person name="Miyao A."/>
            <person name="Hirochika H."/>
            <person name="Nishikawa T."/>
            <person name="Kadowaki K."/>
            <person name="Sugiura M."/>
            <person name="Burr B."/>
            <person name="Sasaki T."/>
        </authorList>
    </citation>
    <scope>NUCLEOTIDE SEQUENCE [LARGE SCALE GENOMIC DNA]</scope>
    <source>
        <strain evidence="4">cv. Nipponbare</strain>
    </source>
</reference>
<dbReference type="STRING" id="39947.A0A0P0Y4W2"/>
<gene>
    <name evidence="3" type="ordered locus">Os11g0621825</name>
    <name evidence="3" type="ORF">OSNPB_110621825</name>
</gene>
<dbReference type="SMR" id="A0A0P0Y4W2"/>
<dbReference type="Proteomes" id="UP000059680">
    <property type="component" value="Chromosome 11"/>
</dbReference>